<gene>
    <name evidence="4" type="ORF">CHH72_18600</name>
</gene>
<dbReference type="Proteomes" id="UP000216207">
    <property type="component" value="Unassembled WGS sequence"/>
</dbReference>
<evidence type="ECO:0000256" key="1">
    <source>
        <dbReference type="ARBA" id="ARBA00009353"/>
    </source>
</evidence>
<dbReference type="AlphaFoldDB" id="A0A268NVC3"/>
<comment type="similarity">
    <text evidence="1">Belongs to the NAD(P)-dependent epimerase/dehydratase family. SDR39U1 subfamily.</text>
</comment>
<evidence type="ECO:0000313" key="5">
    <source>
        <dbReference type="Proteomes" id="UP000216207"/>
    </source>
</evidence>
<dbReference type="Gene3D" id="3.40.50.720">
    <property type="entry name" value="NAD(P)-binding Rossmann-like Domain"/>
    <property type="match status" value="1"/>
</dbReference>
<dbReference type="InterPro" id="IPR001509">
    <property type="entry name" value="Epimerase_deHydtase"/>
</dbReference>
<dbReference type="InterPro" id="IPR013549">
    <property type="entry name" value="DUF1731"/>
</dbReference>
<name>A0A268NVC3_SHOCL</name>
<dbReference type="InterPro" id="IPR010099">
    <property type="entry name" value="SDR39U1"/>
</dbReference>
<dbReference type="PANTHER" id="PTHR11092:SF0">
    <property type="entry name" value="EPIMERASE FAMILY PROTEIN SDR39U1"/>
    <property type="match status" value="1"/>
</dbReference>
<feature type="domain" description="DUF1731" evidence="3">
    <location>
        <begin position="252"/>
        <end position="298"/>
    </location>
</feature>
<dbReference type="OMA" id="YLPWIHI"/>
<dbReference type="NCBIfam" id="TIGR01777">
    <property type="entry name" value="yfcH"/>
    <property type="match status" value="1"/>
</dbReference>
<organism evidence="4 5">
    <name type="scientific">Shouchella clausii</name>
    <name type="common">Alkalihalobacillus clausii</name>
    <dbReference type="NCBI Taxonomy" id="79880"/>
    <lineage>
        <taxon>Bacteria</taxon>
        <taxon>Bacillati</taxon>
        <taxon>Bacillota</taxon>
        <taxon>Bacilli</taxon>
        <taxon>Bacillales</taxon>
        <taxon>Bacillaceae</taxon>
        <taxon>Shouchella</taxon>
    </lineage>
</organism>
<dbReference type="CDD" id="cd05242">
    <property type="entry name" value="SDR_a8"/>
    <property type="match status" value="1"/>
</dbReference>
<dbReference type="EMBL" id="NPCC01000034">
    <property type="protein sequence ID" value="PAE87467.1"/>
    <property type="molecule type" value="Genomic_DNA"/>
</dbReference>
<dbReference type="PANTHER" id="PTHR11092">
    <property type="entry name" value="SUGAR NUCLEOTIDE EPIMERASE RELATED"/>
    <property type="match status" value="1"/>
</dbReference>
<evidence type="ECO:0000259" key="3">
    <source>
        <dbReference type="Pfam" id="PF08338"/>
    </source>
</evidence>
<sequence>MKIAIAGGTGFIGSKLANRLYDEGHDIYILTRNAKNKQNKKRLTFVEWLNPAASPLEQLQGTEAFVNLAGEPLMGRWTKSKKAQIVASRLEATNEVVAFISKMEQKPSVLIQASAIGYYGHSDSITFTEADGPVNNNFLTEVARKWENAAVQAEAYGVRTVLTRIGIVLDKREGALAKMIIPYKLYAGGKVGSGRQWMSWIHIDDAVGLMAFAIQTKSIKGPLNVTAPHPVRMQHLNRSVANVLGKPYWLPAPAFAIKVALGEMSTLVLDGAYAYPKKAVMHDYPFMYTNIDAALKQVLT</sequence>
<dbReference type="RefSeq" id="WP_011246154.1">
    <property type="nucleotide sequence ID" value="NZ_BOQQ01000008.1"/>
</dbReference>
<proteinExistence type="inferred from homology"/>
<evidence type="ECO:0000259" key="2">
    <source>
        <dbReference type="Pfam" id="PF01370"/>
    </source>
</evidence>
<comment type="caution">
    <text evidence="4">The sequence shown here is derived from an EMBL/GenBank/DDBJ whole genome shotgun (WGS) entry which is preliminary data.</text>
</comment>
<dbReference type="Pfam" id="PF08338">
    <property type="entry name" value="DUF1731"/>
    <property type="match status" value="1"/>
</dbReference>
<dbReference type="InterPro" id="IPR036291">
    <property type="entry name" value="NAD(P)-bd_dom_sf"/>
</dbReference>
<dbReference type="SUPFAM" id="SSF51735">
    <property type="entry name" value="NAD(P)-binding Rossmann-fold domains"/>
    <property type="match status" value="1"/>
</dbReference>
<accession>A0A268NVC3</accession>
<feature type="domain" description="NAD-dependent epimerase/dehydratase" evidence="2">
    <location>
        <begin position="3"/>
        <end position="217"/>
    </location>
</feature>
<dbReference type="Pfam" id="PF01370">
    <property type="entry name" value="Epimerase"/>
    <property type="match status" value="1"/>
</dbReference>
<reference evidence="4 5" key="1">
    <citation type="submission" date="2017-07" db="EMBL/GenBank/DDBJ databases">
        <title>Isolation and whole genome analysis of endospore-forming bacteria from heroin.</title>
        <authorList>
            <person name="Kalinowski J."/>
            <person name="Ahrens B."/>
            <person name="Al-Dilaimi A."/>
            <person name="Winkler A."/>
            <person name="Wibberg D."/>
            <person name="Schleenbecker U."/>
            <person name="Ruckert C."/>
            <person name="Wolfel R."/>
            <person name="Grass G."/>
        </authorList>
    </citation>
    <scope>NUCLEOTIDE SEQUENCE [LARGE SCALE GENOMIC DNA]</scope>
    <source>
        <strain evidence="4 5">7539</strain>
    </source>
</reference>
<evidence type="ECO:0000313" key="4">
    <source>
        <dbReference type="EMBL" id="PAE87467.1"/>
    </source>
</evidence>
<protein>
    <submittedName>
        <fullName evidence="4">Epimerase</fullName>
    </submittedName>
</protein>